<organism evidence="2 3">
    <name type="scientific">Pseudonocardia ailaonensis</name>
    <dbReference type="NCBI Taxonomy" id="367279"/>
    <lineage>
        <taxon>Bacteria</taxon>
        <taxon>Bacillati</taxon>
        <taxon>Actinomycetota</taxon>
        <taxon>Actinomycetes</taxon>
        <taxon>Pseudonocardiales</taxon>
        <taxon>Pseudonocardiaceae</taxon>
        <taxon>Pseudonocardia</taxon>
    </lineage>
</organism>
<evidence type="ECO:0008006" key="4">
    <source>
        <dbReference type="Google" id="ProtNLM"/>
    </source>
</evidence>
<sequence length="71" mass="7736">MRRAPNGAPDAVFGTPRRGYVPDMTHPEGPQETEEAVDRAEEKVLGHTVDQDRDDGGDAETEERSGSEPTD</sequence>
<dbReference type="EMBL" id="BAAAQK010000015">
    <property type="protein sequence ID" value="GAA1857799.1"/>
    <property type="molecule type" value="Genomic_DNA"/>
</dbReference>
<evidence type="ECO:0000256" key="1">
    <source>
        <dbReference type="SAM" id="MobiDB-lite"/>
    </source>
</evidence>
<evidence type="ECO:0000313" key="3">
    <source>
        <dbReference type="Proteomes" id="UP001500449"/>
    </source>
</evidence>
<keyword evidence="3" id="KW-1185">Reference proteome</keyword>
<accession>A0ABN2N9H5</accession>
<protein>
    <recommendedName>
        <fullName evidence="4">DUF5709 domain-containing protein</fullName>
    </recommendedName>
</protein>
<name>A0ABN2N9H5_9PSEU</name>
<dbReference type="Proteomes" id="UP001500449">
    <property type="component" value="Unassembled WGS sequence"/>
</dbReference>
<feature type="compositionally biased region" description="Basic and acidic residues" evidence="1">
    <location>
        <begin position="36"/>
        <end position="71"/>
    </location>
</feature>
<evidence type="ECO:0000313" key="2">
    <source>
        <dbReference type="EMBL" id="GAA1857799.1"/>
    </source>
</evidence>
<proteinExistence type="predicted"/>
<reference evidence="2 3" key="1">
    <citation type="journal article" date="2019" name="Int. J. Syst. Evol. Microbiol.">
        <title>The Global Catalogue of Microorganisms (GCM) 10K type strain sequencing project: providing services to taxonomists for standard genome sequencing and annotation.</title>
        <authorList>
            <consortium name="The Broad Institute Genomics Platform"/>
            <consortium name="The Broad Institute Genome Sequencing Center for Infectious Disease"/>
            <person name="Wu L."/>
            <person name="Ma J."/>
        </authorList>
    </citation>
    <scope>NUCLEOTIDE SEQUENCE [LARGE SCALE GENOMIC DNA]</scope>
    <source>
        <strain evidence="2 3">JCM 16009</strain>
    </source>
</reference>
<comment type="caution">
    <text evidence="2">The sequence shown here is derived from an EMBL/GenBank/DDBJ whole genome shotgun (WGS) entry which is preliminary data.</text>
</comment>
<feature type="region of interest" description="Disordered" evidence="1">
    <location>
        <begin position="1"/>
        <end position="71"/>
    </location>
</feature>
<gene>
    <name evidence="2" type="ORF">GCM10009836_42460</name>
</gene>